<feature type="transmembrane region" description="Helical" evidence="1">
    <location>
        <begin position="157"/>
        <end position="178"/>
    </location>
</feature>
<protein>
    <submittedName>
        <fullName evidence="2">Uncharacterized protein</fullName>
    </submittedName>
</protein>
<dbReference type="Proteomes" id="UP000667802">
    <property type="component" value="Unassembled WGS sequence"/>
</dbReference>
<feature type="transmembrane region" description="Helical" evidence="1">
    <location>
        <begin position="124"/>
        <end position="145"/>
    </location>
</feature>
<feature type="transmembrane region" description="Helical" evidence="1">
    <location>
        <begin position="74"/>
        <end position="94"/>
    </location>
</feature>
<sequence>MGEYPTVQARKWNTQEKSSIVLLMVAAAGLMIVDISIHHLIMSSLMFLTAIIIAIPKEANKLLTNFEKLQRRMGINLYGTLLAIVAVIFMLDFATAPASAQFLNNAETWMTSAFTGISADAIKLVFNVLRGLFLVYLGISLVRIVNSARNDEDWQNLARTPLIIAVTVVIGDILAGLVTGGR</sequence>
<evidence type="ECO:0000313" key="3">
    <source>
        <dbReference type="Proteomes" id="UP000667802"/>
    </source>
</evidence>
<accession>A0AAP5ID70</accession>
<dbReference type="AlphaFoldDB" id="A0AAP5ID70"/>
<evidence type="ECO:0000256" key="1">
    <source>
        <dbReference type="SAM" id="Phobius"/>
    </source>
</evidence>
<organism evidence="2 3">
    <name type="scientific">Aetokthonos hydrillicola Thurmond2011</name>
    <dbReference type="NCBI Taxonomy" id="2712845"/>
    <lineage>
        <taxon>Bacteria</taxon>
        <taxon>Bacillati</taxon>
        <taxon>Cyanobacteriota</taxon>
        <taxon>Cyanophyceae</taxon>
        <taxon>Nostocales</taxon>
        <taxon>Hapalosiphonaceae</taxon>
        <taxon>Aetokthonos</taxon>
    </lineage>
</organism>
<feature type="transmembrane region" description="Helical" evidence="1">
    <location>
        <begin position="20"/>
        <end position="53"/>
    </location>
</feature>
<keyword evidence="1" id="KW-0472">Membrane</keyword>
<keyword evidence="3" id="KW-1185">Reference proteome</keyword>
<evidence type="ECO:0000313" key="2">
    <source>
        <dbReference type="EMBL" id="MDR9897852.1"/>
    </source>
</evidence>
<keyword evidence="1" id="KW-0812">Transmembrane</keyword>
<gene>
    <name evidence="2" type="ORF">G7B40_025285</name>
</gene>
<reference evidence="3" key="1">
    <citation type="journal article" date="2021" name="Science">
        <title>Hunting the eagle killer: A cyanobacterial neurotoxin causes vacuolar myelinopathy.</title>
        <authorList>
            <person name="Breinlinger S."/>
            <person name="Phillips T.J."/>
            <person name="Haram B.N."/>
            <person name="Mares J."/>
            <person name="Martinez Yerena J.A."/>
            <person name="Hrouzek P."/>
            <person name="Sobotka R."/>
            <person name="Henderson W.M."/>
            <person name="Schmieder P."/>
            <person name="Williams S.M."/>
            <person name="Lauderdale J.D."/>
            <person name="Wilde H.D."/>
            <person name="Gerrin W."/>
            <person name="Kust A."/>
            <person name="Washington J.W."/>
            <person name="Wagner C."/>
            <person name="Geier B."/>
            <person name="Liebeke M."/>
            <person name="Enke H."/>
            <person name="Niedermeyer T.H.J."/>
            <person name="Wilde S.B."/>
        </authorList>
    </citation>
    <scope>NUCLEOTIDE SEQUENCE [LARGE SCALE GENOMIC DNA]</scope>
    <source>
        <strain evidence="3">Thurmond2011</strain>
    </source>
</reference>
<comment type="caution">
    <text evidence="2">The sequence shown here is derived from an EMBL/GenBank/DDBJ whole genome shotgun (WGS) entry which is preliminary data.</text>
</comment>
<dbReference type="EMBL" id="JAALHA020000014">
    <property type="protein sequence ID" value="MDR9897852.1"/>
    <property type="molecule type" value="Genomic_DNA"/>
</dbReference>
<keyword evidence="1" id="KW-1133">Transmembrane helix</keyword>
<name>A0AAP5ID70_9CYAN</name>
<proteinExistence type="predicted"/>